<dbReference type="GO" id="GO:0016586">
    <property type="term" value="C:RSC-type complex"/>
    <property type="evidence" value="ECO:0007669"/>
    <property type="project" value="TreeGrafter"/>
</dbReference>
<evidence type="ECO:0000256" key="7">
    <source>
        <dbReference type="ARBA" id="ARBA00023163"/>
    </source>
</evidence>
<feature type="region of interest" description="Disordered" evidence="8">
    <location>
        <begin position="167"/>
        <end position="186"/>
    </location>
</feature>
<evidence type="ECO:0000313" key="12">
    <source>
        <dbReference type="Proteomes" id="UP000283509"/>
    </source>
</evidence>
<dbReference type="EMBL" id="QCYY01000996">
    <property type="protein sequence ID" value="ROT81266.1"/>
    <property type="molecule type" value="Genomic_DNA"/>
</dbReference>
<keyword evidence="2" id="KW-0479">Metal-binding</keyword>
<dbReference type="CDD" id="cd21750">
    <property type="entry name" value="ZnB-Zn_SUZ12"/>
    <property type="match status" value="1"/>
</dbReference>
<feature type="domain" description="Polycomb protein SUZ12-like zinc finger" evidence="10">
    <location>
        <begin position="377"/>
        <end position="444"/>
    </location>
</feature>
<sequence>MPQKKKDGMGLEKPVSEVHADHELFLQAFEKPTQIYRFLRSRNVLCPIFLQRTLYYMRGRMSRSHKNRMSFKLDYLLDKVTQKIEKQTERPASYLNIAFTGFHDEKLEGVSGDVARVETFIVKMCHKKRKESSAPMMQVVLSKMRQSHNPRHLSGLVSVGTQDVNINPPEGEGGGGGGGGGGRNATLSIPTHNFTASNGHQVKSYVLVFRVSLVHDQENAGEPVAKRRRISRSSSQDSQDSNISTGGTNSVNGDAHNGVGTTYCGELVMFDRHGRCLLTPGHYELMLEQQVGDNLQLCKSSPKKNASWESIDTLKFDNVFKCIPVLKFSLNWNSENSNSCIERPRLRPLKPLDVVLANSASTKPKPQGVASPEAPQLVLYQFVYNNNSRQQTEARRDFHCPWCSLNCMALYSLLKHLKLCHARFTFTYVPHPKGARIDVALNECYDGSYAGNPQDLVTMPAGFAFSRSGPTRRTPNTTVLVCRPKRPKPSLSEFLEQDDNDFDLPRSYILGHNRLYHHTMTCLPIQPHELDEDSEGEHDSEWVRQKTQMMIDEFSDVNEGEKELMKMWNLHVMKYNFVGDSQIPLACSMFLESHGTELLRKSLYRNFVLHMISLHDFGLIGTGVVYKSILQLQSKMQDIGVQKQLAASWEDQRKTAKKLFPSLGSSVDVKQEPSSSGTLMEHLEGSKGSPTKSEVGDKKCSVQ</sequence>
<keyword evidence="3" id="KW-0863">Zinc-finger</keyword>
<evidence type="ECO:0000313" key="11">
    <source>
        <dbReference type="EMBL" id="ROT81266.1"/>
    </source>
</evidence>
<dbReference type="GO" id="GO:0035098">
    <property type="term" value="C:ESC/E(Z) complex"/>
    <property type="evidence" value="ECO:0007669"/>
    <property type="project" value="TreeGrafter"/>
</dbReference>
<keyword evidence="5" id="KW-0156">Chromatin regulator</keyword>
<keyword evidence="6" id="KW-0805">Transcription regulation</keyword>
<feature type="region of interest" description="Disordered" evidence="8">
    <location>
        <begin position="219"/>
        <end position="256"/>
    </location>
</feature>
<dbReference type="CDD" id="cd21551">
    <property type="entry name" value="VEFS-box_SUZ12"/>
    <property type="match status" value="1"/>
</dbReference>
<evidence type="ECO:0000256" key="4">
    <source>
        <dbReference type="ARBA" id="ARBA00022833"/>
    </source>
</evidence>
<comment type="caution">
    <text evidence="11">The sequence shown here is derived from an EMBL/GenBank/DDBJ whole genome shotgun (WGS) entry which is preliminary data.</text>
</comment>
<keyword evidence="7" id="KW-0804">Transcription</keyword>
<dbReference type="Pfam" id="PF09733">
    <property type="entry name" value="VEFS-Box"/>
    <property type="match status" value="1"/>
</dbReference>
<keyword evidence="4" id="KW-0862">Zinc</keyword>
<evidence type="ECO:0000256" key="3">
    <source>
        <dbReference type="ARBA" id="ARBA00022771"/>
    </source>
</evidence>
<feature type="compositionally biased region" description="Low complexity" evidence="8">
    <location>
        <begin position="232"/>
        <end position="244"/>
    </location>
</feature>
<dbReference type="InterPro" id="IPR057540">
    <property type="entry name" value="Znf_SUZ12"/>
</dbReference>
<dbReference type="PANTHER" id="PTHR22597">
    <property type="entry name" value="POLYCOMB GROUP PROTEIN"/>
    <property type="match status" value="1"/>
</dbReference>
<name>A0A423TXU1_PENVA</name>
<feature type="compositionally biased region" description="Gly residues" evidence="8">
    <location>
        <begin position="171"/>
        <end position="183"/>
    </location>
</feature>
<dbReference type="STRING" id="6689.A0A423TXU1"/>
<dbReference type="GO" id="GO:0031490">
    <property type="term" value="F:chromatin DNA binding"/>
    <property type="evidence" value="ECO:0007669"/>
    <property type="project" value="TreeGrafter"/>
</dbReference>
<evidence type="ECO:0000256" key="1">
    <source>
        <dbReference type="ARBA" id="ARBA00007416"/>
    </source>
</evidence>
<keyword evidence="12" id="KW-1185">Reference proteome</keyword>
<dbReference type="GO" id="GO:0008270">
    <property type="term" value="F:zinc ion binding"/>
    <property type="evidence" value="ECO:0007669"/>
    <property type="project" value="UniProtKB-KW"/>
</dbReference>
<comment type="similarity">
    <text evidence="1">Belongs to the VEFS (VRN2-EMF2-FIS2-SU(Z)12) family.</text>
</comment>
<dbReference type="Proteomes" id="UP000283509">
    <property type="component" value="Unassembled WGS sequence"/>
</dbReference>
<proteinExistence type="inferred from homology"/>
<evidence type="ECO:0000256" key="2">
    <source>
        <dbReference type="ARBA" id="ARBA00022723"/>
    </source>
</evidence>
<dbReference type="GO" id="GO:0006325">
    <property type="term" value="P:chromatin organization"/>
    <property type="evidence" value="ECO:0007669"/>
    <property type="project" value="UniProtKB-KW"/>
</dbReference>
<feature type="region of interest" description="Disordered" evidence="8">
    <location>
        <begin position="664"/>
        <end position="703"/>
    </location>
</feature>
<dbReference type="AlphaFoldDB" id="A0A423TXU1"/>
<organism evidence="11 12">
    <name type="scientific">Penaeus vannamei</name>
    <name type="common">Whiteleg shrimp</name>
    <name type="synonym">Litopenaeus vannamei</name>
    <dbReference type="NCBI Taxonomy" id="6689"/>
    <lineage>
        <taxon>Eukaryota</taxon>
        <taxon>Metazoa</taxon>
        <taxon>Ecdysozoa</taxon>
        <taxon>Arthropoda</taxon>
        <taxon>Crustacea</taxon>
        <taxon>Multicrustacea</taxon>
        <taxon>Malacostraca</taxon>
        <taxon>Eumalacostraca</taxon>
        <taxon>Eucarida</taxon>
        <taxon>Decapoda</taxon>
        <taxon>Dendrobranchiata</taxon>
        <taxon>Penaeoidea</taxon>
        <taxon>Penaeidae</taxon>
        <taxon>Penaeus</taxon>
    </lineage>
</organism>
<reference evidence="11 12" key="2">
    <citation type="submission" date="2019-01" db="EMBL/GenBank/DDBJ databases">
        <title>The decoding of complex shrimp genome reveals the adaptation for benthos swimmer, frequently molting mechanism and breeding impact on genome.</title>
        <authorList>
            <person name="Sun Y."/>
            <person name="Gao Y."/>
            <person name="Yu Y."/>
        </authorList>
    </citation>
    <scope>NUCLEOTIDE SEQUENCE [LARGE SCALE GENOMIC DNA]</scope>
    <source>
        <tissue evidence="11">Muscle</tissue>
    </source>
</reference>
<dbReference type="InterPro" id="IPR019135">
    <property type="entry name" value="Polycomb_protein_VEFS-Box"/>
</dbReference>
<accession>A0A423TXU1</accession>
<evidence type="ECO:0000256" key="6">
    <source>
        <dbReference type="ARBA" id="ARBA00023015"/>
    </source>
</evidence>
<protein>
    <submittedName>
        <fullName evidence="11">Putative polycomb protein Suz12</fullName>
    </submittedName>
</protein>
<dbReference type="CDD" id="cd21740">
    <property type="entry name" value="C2_II_SUZ12"/>
    <property type="match status" value="1"/>
</dbReference>
<feature type="domain" description="Polycomb protein VEFS-Box" evidence="9">
    <location>
        <begin position="506"/>
        <end position="622"/>
    </location>
</feature>
<evidence type="ECO:0000256" key="8">
    <source>
        <dbReference type="SAM" id="MobiDB-lite"/>
    </source>
</evidence>
<evidence type="ECO:0000256" key="5">
    <source>
        <dbReference type="ARBA" id="ARBA00022853"/>
    </source>
</evidence>
<gene>
    <name evidence="11" type="ORF">C7M84_025554</name>
</gene>
<dbReference type="OrthoDB" id="166746at2759"/>
<reference evidence="11 12" key="1">
    <citation type="submission" date="2018-04" db="EMBL/GenBank/DDBJ databases">
        <authorList>
            <person name="Zhang X."/>
            <person name="Yuan J."/>
            <person name="Li F."/>
            <person name="Xiang J."/>
        </authorList>
    </citation>
    <scope>NUCLEOTIDE SEQUENCE [LARGE SCALE GENOMIC DNA]</scope>
    <source>
        <tissue evidence="11">Muscle</tissue>
    </source>
</reference>
<evidence type="ECO:0000259" key="9">
    <source>
        <dbReference type="Pfam" id="PF09733"/>
    </source>
</evidence>
<evidence type="ECO:0000259" key="10">
    <source>
        <dbReference type="Pfam" id="PF23320"/>
    </source>
</evidence>
<feature type="compositionally biased region" description="Basic and acidic residues" evidence="8">
    <location>
        <begin position="694"/>
        <end position="703"/>
    </location>
</feature>
<dbReference type="PANTHER" id="PTHR22597:SF0">
    <property type="entry name" value="POLYCOMB PROTEIN SUZ12"/>
    <property type="match status" value="1"/>
</dbReference>
<dbReference type="Pfam" id="PF23320">
    <property type="entry name" value="Zn_SUZ12"/>
    <property type="match status" value="1"/>
</dbReference>